<sequence>MPPTPSTSASTSIDSLMAAAVAAVGGTPRPGQQRMTEAVAKAFDEGNHLLVQAGTGTGKSLAYLVPSIVHAQQTGKPVIVATATLALQNQIVGRDLPVIADALRPVLGRRPTYGLVKGRRNYVCQHKLVGGYPADDEDSLFGVGAVDQQLGRLEKEIVRLREWADETDTGDRDDLVPGVSERAWRQVSVSAHECLGSTCPMVSECFVEKARAEAKDVDVVVTNHSFMAIDSFEGRQMLPEHDALVVDEAHELVDRVTSTITDELTPGMVSAAAKKAGRYADTHELAETGVFLGSVLDQATEGRLLGLPDNLALAVQRIRDAARGIASDIKPDKPADNDGPRQMARAAVDEVLENAERLLEERELDVAWVSHSEYRGSALSVAPMSVAMLVRDKIFGDRTVVMTSATLELGGTFDSVAGTLGLRGEGSPAWEGLDVGSPFDYPQQAIAYVAKHLPPPGRDGTSQQAMDEIETLIRAAGGRTLGLFSSMRAAKAATEAMRERFGDEFPVLCQGDDQMGTLVKAFAADPRTCLFGTLTLWQGVDVPGSACQLVIIDRIPFPRPDDPITSARSQAIAERGGNGFMSVSATHAALRLAQGAGRLVRRSTDRGVVAFLDNRMITARYAGFLQRSLPPFWPTTDRELVLRALKRLDETAAPPTPVGRPAPAAPKSTVAQQNPAERFDAAAGRISTESTSSYDALEFADEPAGASGAVNAVPDEVPDATEAPERAAALGEQDHPAPPVDEPGEHTDASGWSAEDDEELTDGVSLGLDPDELADHLDRPVEQVRARIAELGL</sequence>
<dbReference type="InterPro" id="IPR014001">
    <property type="entry name" value="Helicase_ATP-bd"/>
</dbReference>
<dbReference type="Gene3D" id="3.40.50.300">
    <property type="entry name" value="P-loop containing nucleotide triphosphate hydrolases"/>
    <property type="match status" value="2"/>
</dbReference>
<dbReference type="GO" id="GO:0005524">
    <property type="term" value="F:ATP binding"/>
    <property type="evidence" value="ECO:0007669"/>
    <property type="project" value="UniProtKB-KW"/>
</dbReference>
<dbReference type="GO" id="GO:0016818">
    <property type="term" value="F:hydrolase activity, acting on acid anhydrides, in phosphorus-containing anhydrides"/>
    <property type="evidence" value="ECO:0007669"/>
    <property type="project" value="InterPro"/>
</dbReference>
<comment type="caution">
    <text evidence="13">The sequence shown here is derived from an EMBL/GenBank/DDBJ whole genome shotgun (WGS) entry which is preliminary data.</text>
</comment>
<dbReference type="EMBL" id="QTUA01000001">
    <property type="protein sequence ID" value="REF31553.1"/>
    <property type="molecule type" value="Genomic_DNA"/>
</dbReference>
<dbReference type="GO" id="GO:0006139">
    <property type="term" value="P:nucleobase-containing compound metabolic process"/>
    <property type="evidence" value="ECO:0007669"/>
    <property type="project" value="InterPro"/>
</dbReference>
<dbReference type="InterPro" id="IPR045028">
    <property type="entry name" value="DinG/Rad3-like"/>
</dbReference>
<evidence type="ECO:0000259" key="12">
    <source>
        <dbReference type="PROSITE" id="PS51193"/>
    </source>
</evidence>
<dbReference type="FunFam" id="3.40.50.300:FF:000437">
    <property type="entry name" value="ATP-dependent DNA helicase DinG"/>
    <property type="match status" value="1"/>
</dbReference>
<dbReference type="Pfam" id="PF00270">
    <property type="entry name" value="DEAD"/>
    <property type="match status" value="1"/>
</dbReference>
<evidence type="ECO:0000256" key="8">
    <source>
        <dbReference type="ARBA" id="ARBA00048954"/>
    </source>
</evidence>
<organism evidence="13 14">
    <name type="scientific">Calidifontibacter indicus</name>
    <dbReference type="NCBI Taxonomy" id="419650"/>
    <lineage>
        <taxon>Bacteria</taxon>
        <taxon>Bacillati</taxon>
        <taxon>Actinomycetota</taxon>
        <taxon>Actinomycetes</taxon>
        <taxon>Micrococcales</taxon>
        <taxon>Dermacoccaceae</taxon>
        <taxon>Calidifontibacter</taxon>
    </lineage>
</organism>
<feature type="compositionally biased region" description="Pro residues" evidence="11">
    <location>
        <begin position="654"/>
        <end position="664"/>
    </location>
</feature>
<evidence type="ECO:0000256" key="7">
    <source>
        <dbReference type="ARBA" id="ARBA00044969"/>
    </source>
</evidence>
<evidence type="ECO:0000256" key="3">
    <source>
        <dbReference type="ARBA" id="ARBA00022801"/>
    </source>
</evidence>
<evidence type="ECO:0000313" key="14">
    <source>
        <dbReference type="Proteomes" id="UP000256253"/>
    </source>
</evidence>
<dbReference type="InterPro" id="IPR011545">
    <property type="entry name" value="DEAD/DEAH_box_helicase_dom"/>
</dbReference>
<evidence type="ECO:0000256" key="9">
    <source>
        <dbReference type="ARBA" id="ARBA00073590"/>
    </source>
</evidence>
<evidence type="ECO:0000256" key="5">
    <source>
        <dbReference type="ARBA" id="ARBA00022840"/>
    </source>
</evidence>
<dbReference type="SUPFAM" id="SSF52540">
    <property type="entry name" value="P-loop containing nucleoside triphosphate hydrolases"/>
    <property type="match status" value="1"/>
</dbReference>
<evidence type="ECO:0000256" key="4">
    <source>
        <dbReference type="ARBA" id="ARBA00022806"/>
    </source>
</evidence>
<evidence type="ECO:0000256" key="1">
    <source>
        <dbReference type="ARBA" id="ARBA00001966"/>
    </source>
</evidence>
<comment type="similarity">
    <text evidence="6">Belongs to the helicase family. DinG subfamily.</text>
</comment>
<dbReference type="EC" id="5.6.2.3" evidence="7"/>
<proteinExistence type="inferred from homology"/>
<evidence type="ECO:0000256" key="11">
    <source>
        <dbReference type="SAM" id="MobiDB-lite"/>
    </source>
</evidence>
<keyword evidence="2" id="KW-0547">Nucleotide-binding</keyword>
<dbReference type="PROSITE" id="PS51193">
    <property type="entry name" value="HELICASE_ATP_BIND_2"/>
    <property type="match status" value="1"/>
</dbReference>
<feature type="region of interest" description="Disordered" evidence="11">
    <location>
        <begin position="652"/>
        <end position="673"/>
    </location>
</feature>
<comment type="catalytic activity">
    <reaction evidence="8">
        <text>ATP + H2O = ADP + phosphate + H(+)</text>
        <dbReference type="Rhea" id="RHEA:13065"/>
        <dbReference type="ChEBI" id="CHEBI:15377"/>
        <dbReference type="ChEBI" id="CHEBI:15378"/>
        <dbReference type="ChEBI" id="CHEBI:30616"/>
        <dbReference type="ChEBI" id="CHEBI:43474"/>
        <dbReference type="ChEBI" id="CHEBI:456216"/>
        <dbReference type="EC" id="5.6.2.3"/>
    </reaction>
</comment>
<comment type="cofactor">
    <cofactor evidence="1">
        <name>[4Fe-4S] cluster</name>
        <dbReference type="ChEBI" id="CHEBI:49883"/>
    </cofactor>
</comment>
<protein>
    <recommendedName>
        <fullName evidence="9">ATP-dependent helicase DinG</fullName>
        <ecNumber evidence="7">5.6.2.3</ecNumber>
    </recommendedName>
    <alternativeName>
        <fullName evidence="10">DNA 5'-3' helicase DinG</fullName>
    </alternativeName>
</protein>
<dbReference type="Proteomes" id="UP000256253">
    <property type="component" value="Unassembled WGS sequence"/>
</dbReference>
<reference evidence="13 14" key="1">
    <citation type="submission" date="2018-08" db="EMBL/GenBank/DDBJ databases">
        <title>Sequencing the genomes of 1000 actinobacteria strains.</title>
        <authorList>
            <person name="Klenk H.-P."/>
        </authorList>
    </citation>
    <scope>NUCLEOTIDE SEQUENCE [LARGE SCALE GENOMIC DNA]</scope>
    <source>
        <strain evidence="13 14">DSM 22967</strain>
    </source>
</reference>
<feature type="region of interest" description="Disordered" evidence="11">
    <location>
        <begin position="720"/>
        <end position="778"/>
    </location>
</feature>
<dbReference type="AlphaFoldDB" id="A0A3D9USR8"/>
<dbReference type="SMART" id="SM00491">
    <property type="entry name" value="HELICc2"/>
    <property type="match status" value="1"/>
</dbReference>
<gene>
    <name evidence="13" type="ORF">DFJ65_2622</name>
</gene>
<evidence type="ECO:0000313" key="13">
    <source>
        <dbReference type="EMBL" id="REF31553.1"/>
    </source>
</evidence>
<dbReference type="InterPro" id="IPR027417">
    <property type="entry name" value="P-loop_NTPase"/>
</dbReference>
<evidence type="ECO:0000256" key="10">
    <source>
        <dbReference type="ARBA" id="ARBA00079061"/>
    </source>
</evidence>
<dbReference type="PANTHER" id="PTHR11472">
    <property type="entry name" value="DNA REPAIR DEAD HELICASE RAD3/XP-D SUBFAMILY MEMBER"/>
    <property type="match status" value="1"/>
</dbReference>
<keyword evidence="5" id="KW-0067">ATP-binding</keyword>
<evidence type="ECO:0000256" key="6">
    <source>
        <dbReference type="ARBA" id="ARBA00038058"/>
    </source>
</evidence>
<dbReference type="RefSeq" id="WP_115923370.1">
    <property type="nucleotide sequence ID" value="NZ_QTUA01000001.1"/>
</dbReference>
<dbReference type="PANTHER" id="PTHR11472:SF34">
    <property type="entry name" value="REGULATOR OF TELOMERE ELONGATION HELICASE 1"/>
    <property type="match status" value="1"/>
</dbReference>
<dbReference type="OrthoDB" id="9805194at2"/>
<evidence type="ECO:0000256" key="2">
    <source>
        <dbReference type="ARBA" id="ARBA00022741"/>
    </source>
</evidence>
<dbReference type="SMART" id="SM00487">
    <property type="entry name" value="DEXDc"/>
    <property type="match status" value="1"/>
</dbReference>
<feature type="domain" description="Helicase ATP-binding" evidence="12">
    <location>
        <begin position="18"/>
        <end position="336"/>
    </location>
</feature>
<name>A0A3D9USR8_9MICO</name>
<dbReference type="GO" id="GO:0043139">
    <property type="term" value="F:5'-3' DNA helicase activity"/>
    <property type="evidence" value="ECO:0007669"/>
    <property type="project" value="UniProtKB-EC"/>
</dbReference>
<keyword evidence="14" id="KW-1185">Reference proteome</keyword>
<dbReference type="InterPro" id="IPR006555">
    <property type="entry name" value="ATP-dep_Helicase_C"/>
</dbReference>
<dbReference type="InterPro" id="IPR014013">
    <property type="entry name" value="Helic_SF1/SF2_ATP-bd_DinG/Rad3"/>
</dbReference>
<dbReference type="GO" id="GO:0003676">
    <property type="term" value="F:nucleic acid binding"/>
    <property type="evidence" value="ECO:0007669"/>
    <property type="project" value="InterPro"/>
</dbReference>
<keyword evidence="4 13" id="KW-0347">Helicase</keyword>
<keyword evidence="3" id="KW-0378">Hydrolase</keyword>
<accession>A0A3D9USR8</accession>
<dbReference type="Pfam" id="PF13307">
    <property type="entry name" value="Helicase_C_2"/>
    <property type="match status" value="1"/>
</dbReference>